<sequence>MKSKIVPLLVSMLFVAACATTPLQPSRPENVTVTFEHPENFTDVKDSFTGSLDKVRDGYLEDLADHIKENASRFLGDGQKLAVTITDVDMAGDFEPGRGPSAMDIRVIKQIYPPRINLGFKVTDAAGATVREGTRQLRNLDFMNDPVATMRSSETLRYEKALIDNWTRDDLSGLAGAQK</sequence>
<accession>A0A178IQ05</accession>
<dbReference type="InterPro" id="IPR021557">
    <property type="entry name" value="DUF3016"/>
</dbReference>
<feature type="signal peptide" evidence="1">
    <location>
        <begin position="1"/>
        <end position="19"/>
    </location>
</feature>
<keyword evidence="3" id="KW-1185">Reference proteome</keyword>
<dbReference type="EMBL" id="LRRQ01000030">
    <property type="protein sequence ID" value="OAM91335.1"/>
    <property type="molecule type" value="Genomic_DNA"/>
</dbReference>
<evidence type="ECO:0000313" key="3">
    <source>
        <dbReference type="Proteomes" id="UP000078486"/>
    </source>
</evidence>
<evidence type="ECO:0000313" key="2">
    <source>
        <dbReference type="EMBL" id="OAM91335.1"/>
    </source>
</evidence>
<organism evidence="2 3">
    <name type="scientific">Termitidicoccus mucosus</name>
    <dbReference type="NCBI Taxonomy" id="1184151"/>
    <lineage>
        <taxon>Bacteria</taxon>
        <taxon>Pseudomonadati</taxon>
        <taxon>Verrucomicrobiota</taxon>
        <taxon>Opitutia</taxon>
        <taxon>Opitutales</taxon>
        <taxon>Opitutaceae</taxon>
        <taxon>Termitidicoccus</taxon>
    </lineage>
</organism>
<dbReference type="OrthoDB" id="195620at2"/>
<dbReference type="Pfam" id="PF11454">
    <property type="entry name" value="DUF3016"/>
    <property type="match status" value="1"/>
</dbReference>
<dbReference type="PROSITE" id="PS51257">
    <property type="entry name" value="PROKAR_LIPOPROTEIN"/>
    <property type="match status" value="1"/>
</dbReference>
<dbReference type="STRING" id="1184151.AW736_03755"/>
<reference evidence="2 3" key="1">
    <citation type="submission" date="2016-01" db="EMBL/GenBank/DDBJ databases">
        <title>High potential of lignocellulose degradation of a new Verrucomicrobia species.</title>
        <authorList>
            <person name="Wang Y."/>
            <person name="Shi Y."/>
            <person name="Qiu Z."/>
            <person name="Liu S."/>
            <person name="Yang H."/>
        </authorList>
    </citation>
    <scope>NUCLEOTIDE SEQUENCE [LARGE SCALE GENOMIC DNA]</scope>
    <source>
        <strain evidence="2 3">TSB47</strain>
    </source>
</reference>
<comment type="caution">
    <text evidence="2">The sequence shown here is derived from an EMBL/GenBank/DDBJ whole genome shotgun (WGS) entry which is preliminary data.</text>
</comment>
<protein>
    <recommendedName>
        <fullName evidence="4">DUF3016 domain-containing protein</fullName>
    </recommendedName>
</protein>
<evidence type="ECO:0008006" key="4">
    <source>
        <dbReference type="Google" id="ProtNLM"/>
    </source>
</evidence>
<keyword evidence="1" id="KW-0732">Signal</keyword>
<gene>
    <name evidence="2" type="ORF">AW736_03755</name>
</gene>
<feature type="chain" id="PRO_5008089223" description="DUF3016 domain-containing protein" evidence="1">
    <location>
        <begin position="20"/>
        <end position="179"/>
    </location>
</feature>
<dbReference type="Proteomes" id="UP000078486">
    <property type="component" value="Unassembled WGS sequence"/>
</dbReference>
<name>A0A178IQ05_9BACT</name>
<proteinExistence type="predicted"/>
<evidence type="ECO:0000256" key="1">
    <source>
        <dbReference type="SAM" id="SignalP"/>
    </source>
</evidence>
<dbReference type="AlphaFoldDB" id="A0A178IQ05"/>